<name>A0A8J5WWW5_ZIZPA</name>
<sequence>MTSRSLSPWSSASKRCGQADARKMAATIFSSSPSKVTTAKLGGGVTRSSSPYTQLTFCSRHPFQKGATTAAAFHKPPAELSPASSKHAKKYCSATDNDRAAPTAAEEEAPNTPPPPASSADSLPPQPSANGSPPQEPPKRVPLTARERLRAARVLGKYAEPGGSSPKDKAAAAAKPEFGSRVLDALRETDGSKKAGRKRSSRLPEAPSNMLDDSKRGLSKGGWTFEALPFGTDVLVIVASFTLITAVMFGTTYLVWKLGAIHFNEF</sequence>
<evidence type="ECO:0000313" key="4">
    <source>
        <dbReference type="Proteomes" id="UP000729402"/>
    </source>
</evidence>
<reference evidence="3" key="1">
    <citation type="journal article" date="2021" name="bioRxiv">
        <title>Whole Genome Assembly and Annotation of Northern Wild Rice, Zizania palustris L., Supports a Whole Genome Duplication in the Zizania Genus.</title>
        <authorList>
            <person name="Haas M."/>
            <person name="Kono T."/>
            <person name="Macchietto M."/>
            <person name="Millas R."/>
            <person name="McGilp L."/>
            <person name="Shao M."/>
            <person name="Duquette J."/>
            <person name="Hirsch C.N."/>
            <person name="Kimball J."/>
        </authorList>
    </citation>
    <scope>NUCLEOTIDE SEQUENCE</scope>
    <source>
        <tissue evidence="3">Fresh leaf tissue</tissue>
    </source>
</reference>
<gene>
    <name evidence="3" type="ORF">GUJ93_ZPchr0013g34337</name>
</gene>
<evidence type="ECO:0000313" key="3">
    <source>
        <dbReference type="EMBL" id="KAG8096394.1"/>
    </source>
</evidence>
<evidence type="ECO:0000256" key="2">
    <source>
        <dbReference type="SAM" id="Phobius"/>
    </source>
</evidence>
<keyword evidence="4" id="KW-1185">Reference proteome</keyword>
<reference evidence="3" key="2">
    <citation type="submission" date="2021-02" db="EMBL/GenBank/DDBJ databases">
        <authorList>
            <person name="Kimball J.A."/>
            <person name="Haas M.W."/>
            <person name="Macchietto M."/>
            <person name="Kono T."/>
            <person name="Duquette J."/>
            <person name="Shao M."/>
        </authorList>
    </citation>
    <scope>NUCLEOTIDE SEQUENCE</scope>
    <source>
        <tissue evidence="3">Fresh leaf tissue</tissue>
    </source>
</reference>
<dbReference type="GO" id="GO:0009535">
    <property type="term" value="C:chloroplast thylakoid membrane"/>
    <property type="evidence" value="ECO:0007669"/>
    <property type="project" value="TreeGrafter"/>
</dbReference>
<feature type="transmembrane region" description="Helical" evidence="2">
    <location>
        <begin position="234"/>
        <end position="256"/>
    </location>
</feature>
<proteinExistence type="predicted"/>
<keyword evidence="2" id="KW-1133">Transmembrane helix</keyword>
<keyword evidence="2" id="KW-0812">Transmembrane</keyword>
<evidence type="ECO:0000256" key="1">
    <source>
        <dbReference type="SAM" id="MobiDB-lite"/>
    </source>
</evidence>
<feature type="compositionally biased region" description="Basic and acidic residues" evidence="1">
    <location>
        <begin position="184"/>
        <end position="193"/>
    </location>
</feature>
<feature type="region of interest" description="Disordered" evidence="1">
    <location>
        <begin position="32"/>
        <end position="52"/>
    </location>
</feature>
<dbReference type="PANTHER" id="PTHR37233">
    <property type="entry name" value="TRANSMEMBRANE PROTEIN"/>
    <property type="match status" value="1"/>
</dbReference>
<protein>
    <submittedName>
        <fullName evidence="3">Uncharacterized protein</fullName>
    </submittedName>
</protein>
<keyword evidence="2" id="KW-0472">Membrane</keyword>
<feature type="region of interest" description="Disordered" evidence="1">
    <location>
        <begin position="68"/>
        <end position="142"/>
    </location>
</feature>
<organism evidence="3 4">
    <name type="scientific">Zizania palustris</name>
    <name type="common">Northern wild rice</name>
    <dbReference type="NCBI Taxonomy" id="103762"/>
    <lineage>
        <taxon>Eukaryota</taxon>
        <taxon>Viridiplantae</taxon>
        <taxon>Streptophyta</taxon>
        <taxon>Embryophyta</taxon>
        <taxon>Tracheophyta</taxon>
        <taxon>Spermatophyta</taxon>
        <taxon>Magnoliopsida</taxon>
        <taxon>Liliopsida</taxon>
        <taxon>Poales</taxon>
        <taxon>Poaceae</taxon>
        <taxon>BOP clade</taxon>
        <taxon>Oryzoideae</taxon>
        <taxon>Oryzeae</taxon>
        <taxon>Zizaniinae</taxon>
        <taxon>Zizania</taxon>
    </lineage>
</organism>
<comment type="caution">
    <text evidence="3">The sequence shown here is derived from an EMBL/GenBank/DDBJ whole genome shotgun (WGS) entry which is preliminary data.</text>
</comment>
<dbReference type="EMBL" id="JAAALK010000079">
    <property type="protein sequence ID" value="KAG8096394.1"/>
    <property type="molecule type" value="Genomic_DNA"/>
</dbReference>
<dbReference type="OrthoDB" id="1938146at2759"/>
<accession>A0A8J5WWW5</accession>
<dbReference type="AlphaFoldDB" id="A0A8J5WWW5"/>
<dbReference type="PANTHER" id="PTHR37233:SF2">
    <property type="entry name" value="TRANSMEMBRANE PROTEIN"/>
    <property type="match status" value="1"/>
</dbReference>
<dbReference type="Proteomes" id="UP000729402">
    <property type="component" value="Unassembled WGS sequence"/>
</dbReference>
<feature type="region of interest" description="Disordered" evidence="1">
    <location>
        <begin position="157"/>
        <end position="215"/>
    </location>
</feature>